<dbReference type="PANTHER" id="PTHR42252:SF1">
    <property type="entry name" value="DUF434 DOMAIN-CONTAINING PROTEIN"/>
    <property type="match status" value="1"/>
</dbReference>
<evidence type="ECO:0000259" key="2">
    <source>
        <dbReference type="Pfam" id="PF18481"/>
    </source>
</evidence>
<dbReference type="GeneID" id="31946599"/>
<organism evidence="3 4">
    <name type="scientific">Pyrodictium delaneyi</name>
    <dbReference type="NCBI Taxonomy" id="1273541"/>
    <lineage>
        <taxon>Archaea</taxon>
        <taxon>Thermoproteota</taxon>
        <taxon>Thermoprotei</taxon>
        <taxon>Desulfurococcales</taxon>
        <taxon>Pyrodictiaceae</taxon>
        <taxon>Pyrodictium</taxon>
    </lineage>
</organism>
<gene>
    <name evidence="3" type="ORF">Pdsh_08835</name>
</gene>
<evidence type="ECO:0000259" key="1">
    <source>
        <dbReference type="Pfam" id="PF04256"/>
    </source>
</evidence>
<dbReference type="Pfam" id="PF04256">
    <property type="entry name" value="DUF434"/>
    <property type="match status" value="1"/>
</dbReference>
<dbReference type="EMBL" id="NCQP01000007">
    <property type="protein sequence ID" value="OWJ53974.1"/>
    <property type="molecule type" value="Genomic_DNA"/>
</dbReference>
<name>A0A211YM12_9CREN</name>
<reference evidence="3 4" key="1">
    <citation type="submission" date="2017-05" db="EMBL/GenBank/DDBJ databases">
        <title>The draft genome of the hyperthermophilic archaeon 'Pyrodictium delaneyi strain Hulk', an iron and nitrate reducer, reveals the capacity for sulfate reduction.</title>
        <authorList>
            <person name="Demey L.M."/>
            <person name="Miller C."/>
            <person name="Manzella M."/>
            <person name="Reguera G."/>
            <person name="Kashefi K."/>
        </authorList>
    </citation>
    <scope>NUCLEOTIDE SEQUENCE [LARGE SCALE GENOMIC DNA]</scope>
    <source>
        <strain evidence="3 4">Hulk</strain>
    </source>
</reference>
<dbReference type="RefSeq" id="WP_082419417.1">
    <property type="nucleotide sequence ID" value="NZ_CP013011.1"/>
</dbReference>
<feature type="domain" description="DUF5616" evidence="2">
    <location>
        <begin position="72"/>
        <end position="207"/>
    </location>
</feature>
<dbReference type="InterPro" id="IPR007368">
    <property type="entry name" value="DUF434"/>
</dbReference>
<keyword evidence="4" id="KW-1185">Reference proteome</keyword>
<sequence>MGGVRISQLDIPLDAFYDLFFLLTRGYPRGEALELVKRKYGLSRREAILLARCIHSENVSKLVKNKLVIPRDLFNAKLVVDGFNQLATIYAALMGVPVFVCSDGLTRDALLSGPRLVIENIRTLAGILADVLRAIKPGKVVIVLDSQPSHSGDAAAFLRRSLNGLNALVEVSRTADKRVIEYALAGYVAASSDIAIVMKVGKVFDLAGFAIRKTLSQRAKVNIIPQLLETLHSRWCVKRGGGKKGP</sequence>
<evidence type="ECO:0000313" key="4">
    <source>
        <dbReference type="Proteomes" id="UP000196694"/>
    </source>
</evidence>
<dbReference type="PANTHER" id="PTHR42252">
    <property type="entry name" value="DUF5616 DOMAIN-CONTAINING PROTEIN"/>
    <property type="match status" value="1"/>
</dbReference>
<dbReference type="Pfam" id="PF18481">
    <property type="entry name" value="DUF5616"/>
    <property type="match status" value="1"/>
</dbReference>
<accession>A0A211YM12</accession>
<proteinExistence type="predicted"/>
<comment type="caution">
    <text evidence="3">The sequence shown here is derived from an EMBL/GenBank/DDBJ whole genome shotgun (WGS) entry which is preliminary data.</text>
</comment>
<evidence type="ECO:0000313" key="3">
    <source>
        <dbReference type="EMBL" id="OWJ53974.1"/>
    </source>
</evidence>
<dbReference type="AlphaFoldDB" id="A0A211YM12"/>
<evidence type="ECO:0008006" key="5">
    <source>
        <dbReference type="Google" id="ProtNLM"/>
    </source>
</evidence>
<dbReference type="InterPro" id="IPR041652">
    <property type="entry name" value="DUF5616"/>
</dbReference>
<protein>
    <recommendedName>
        <fullName evidence="5">DUF434 domain-containing protein</fullName>
    </recommendedName>
</protein>
<feature type="domain" description="DUF434" evidence="1">
    <location>
        <begin position="14"/>
        <end position="66"/>
    </location>
</feature>
<dbReference type="Proteomes" id="UP000196694">
    <property type="component" value="Unassembled WGS sequence"/>
</dbReference>